<organism evidence="1 2">
    <name type="scientific">Bradyrhizobium barranii subsp. apii</name>
    <dbReference type="NCBI Taxonomy" id="2819348"/>
    <lineage>
        <taxon>Bacteria</taxon>
        <taxon>Pseudomonadati</taxon>
        <taxon>Pseudomonadota</taxon>
        <taxon>Alphaproteobacteria</taxon>
        <taxon>Hyphomicrobiales</taxon>
        <taxon>Nitrobacteraceae</taxon>
        <taxon>Bradyrhizobium</taxon>
        <taxon>Bradyrhizobium barranii</taxon>
    </lineage>
</organism>
<dbReference type="RefSeq" id="WP_166097226.1">
    <property type="nucleotide sequence ID" value="NZ_CP096251.1"/>
</dbReference>
<proteinExistence type="predicted"/>
<dbReference type="EMBL" id="CP096255">
    <property type="protein sequence ID" value="UPT91127.1"/>
    <property type="molecule type" value="Genomic_DNA"/>
</dbReference>
<dbReference type="AlphaFoldDB" id="A0A8T5VIL8"/>
<reference evidence="1" key="1">
    <citation type="journal article" date="2017" name="Syst. Appl. Microbiol.">
        <title>Soybeans inoculated with root zone soils of Canadian native legumes harbour diverse and novel Bradyrhizobium spp. that possess agricultural potential.</title>
        <authorList>
            <person name="Bromfield E.S.P."/>
            <person name="Cloutier S."/>
            <person name="Tambong J.T."/>
            <person name="Tran Thi T.V."/>
        </authorList>
    </citation>
    <scope>NUCLEOTIDE SEQUENCE</scope>
    <source>
        <strain evidence="1">1S5</strain>
    </source>
</reference>
<evidence type="ECO:0000313" key="2">
    <source>
        <dbReference type="Proteomes" id="UP000551709"/>
    </source>
</evidence>
<reference evidence="1" key="2">
    <citation type="submission" date="2022-04" db="EMBL/GenBank/DDBJ databases">
        <authorList>
            <person name="Bromfield E.S.P."/>
            <person name="Cloutier S."/>
        </authorList>
    </citation>
    <scope>NUCLEOTIDE SEQUENCE</scope>
    <source>
        <strain evidence="1">1S5</strain>
    </source>
</reference>
<accession>A0A8T5VIL8</accession>
<name>A0A8T5VIL8_9BRAD</name>
<dbReference type="Proteomes" id="UP000551709">
    <property type="component" value="Chromosome"/>
</dbReference>
<protein>
    <submittedName>
        <fullName evidence="1">Uncharacterized protein</fullName>
    </submittedName>
</protein>
<sequence>MTHIIRACARCGAGVSGSRRYCAPCADERRIEAKQKQNRKRKHLVPDADGVRYVGTKRGMLKVRRAIVTRRAGRGAGKRDEMQ</sequence>
<gene>
    <name evidence="1" type="ORF">HAP41_0000020685</name>
</gene>
<evidence type="ECO:0000313" key="1">
    <source>
        <dbReference type="EMBL" id="UPT91127.1"/>
    </source>
</evidence>